<feature type="compositionally biased region" description="Basic residues" evidence="1">
    <location>
        <begin position="15"/>
        <end position="28"/>
    </location>
</feature>
<name>A0ABY9JQD7_9BACI</name>
<feature type="region of interest" description="Disordered" evidence="1">
    <location>
        <begin position="1"/>
        <end position="28"/>
    </location>
</feature>
<evidence type="ECO:0000313" key="4">
    <source>
        <dbReference type="Proteomes" id="UP001197974"/>
    </source>
</evidence>
<reference evidence="3 4" key="1">
    <citation type="submission" date="2023-06" db="EMBL/GenBank/DDBJ databases">
        <title>Five Gram-positive bacteria isolated from mangrove sediments in Shenzhen, Guangdong, China.</title>
        <authorList>
            <person name="Yu S."/>
            <person name="Zheng W."/>
            <person name="Huang Y."/>
        </authorList>
    </citation>
    <scope>NUCLEOTIDE SEQUENCE [LARGE SCALE GENOMIC DNA]</scope>
    <source>
        <strain evidence="3 4">SaN35-3</strain>
    </source>
</reference>
<evidence type="ECO:0000313" key="3">
    <source>
        <dbReference type="EMBL" id="WLR41614.1"/>
    </source>
</evidence>
<dbReference type="EMBL" id="CP129013">
    <property type="protein sequence ID" value="WLR41614.1"/>
    <property type="molecule type" value="Genomic_DNA"/>
</dbReference>
<feature type="transmembrane region" description="Helical" evidence="2">
    <location>
        <begin position="39"/>
        <end position="65"/>
    </location>
</feature>
<dbReference type="RefSeq" id="WP_306019609.1">
    <property type="nucleotide sequence ID" value="NZ_CP129013.1"/>
</dbReference>
<dbReference type="Pfam" id="PF11772">
    <property type="entry name" value="EpuA"/>
    <property type="match status" value="1"/>
</dbReference>
<keyword evidence="4" id="KW-1185">Reference proteome</keyword>
<protein>
    <submittedName>
        <fullName evidence="3">DNA-directed RNA polymerase subunit beta</fullName>
    </submittedName>
</protein>
<keyword evidence="3" id="KW-0804">Transcription</keyword>
<keyword evidence="2" id="KW-0472">Membrane</keyword>
<keyword evidence="2" id="KW-0812">Transmembrane</keyword>
<feature type="compositionally biased region" description="Basic and acidic residues" evidence="1">
    <location>
        <begin position="1"/>
        <end position="14"/>
    </location>
</feature>
<dbReference type="GO" id="GO:0000428">
    <property type="term" value="C:DNA-directed RNA polymerase complex"/>
    <property type="evidence" value="ECO:0007669"/>
    <property type="project" value="UniProtKB-KW"/>
</dbReference>
<accession>A0ABY9JQD7</accession>
<evidence type="ECO:0000256" key="2">
    <source>
        <dbReference type="SAM" id="Phobius"/>
    </source>
</evidence>
<dbReference type="Proteomes" id="UP001197974">
    <property type="component" value="Chromosome"/>
</dbReference>
<organism evidence="3 4">
    <name type="scientific">Bacillus carboniphilus</name>
    <dbReference type="NCBI Taxonomy" id="86663"/>
    <lineage>
        <taxon>Bacteria</taxon>
        <taxon>Bacillati</taxon>
        <taxon>Bacillota</taxon>
        <taxon>Bacilli</taxon>
        <taxon>Bacillales</taxon>
        <taxon>Bacillaceae</taxon>
        <taxon>Bacillus</taxon>
    </lineage>
</organism>
<keyword evidence="3" id="KW-0240">DNA-directed RNA polymerase</keyword>
<gene>
    <name evidence="3" type="ORF">LC087_12070</name>
</gene>
<evidence type="ECO:0000256" key="1">
    <source>
        <dbReference type="SAM" id="MobiDB-lite"/>
    </source>
</evidence>
<proteinExistence type="predicted"/>
<dbReference type="InterPro" id="IPR024596">
    <property type="entry name" value="RNApol_su_b/EpuA"/>
</dbReference>
<sequence>MVAEPITKEKNDTRVKRKEKTKTNKKKKPKRIRIRLIPIWFRIVLVLVFMALAAVTGAMIGYGVIGDGEPKNVFKASTWRHIVDLVQKETDE</sequence>
<keyword evidence="2" id="KW-1133">Transmembrane helix</keyword>